<dbReference type="OrthoDB" id="793001at2"/>
<evidence type="ECO:0000313" key="1">
    <source>
        <dbReference type="EMBL" id="SNR85888.1"/>
    </source>
</evidence>
<dbReference type="AlphaFoldDB" id="A0A238ZSH3"/>
<dbReference type="InterPro" id="IPR011990">
    <property type="entry name" value="TPR-like_helical_dom_sf"/>
</dbReference>
<proteinExistence type="predicted"/>
<dbReference type="InterPro" id="IPR019734">
    <property type="entry name" value="TPR_rpt"/>
</dbReference>
<dbReference type="EMBL" id="FZNY01000003">
    <property type="protein sequence ID" value="SNR85888.1"/>
    <property type="molecule type" value="Genomic_DNA"/>
</dbReference>
<dbReference type="Proteomes" id="UP000198379">
    <property type="component" value="Unassembled WGS sequence"/>
</dbReference>
<accession>A0A238ZSH3</accession>
<keyword evidence="2" id="KW-1185">Reference proteome</keyword>
<evidence type="ECO:0000313" key="2">
    <source>
        <dbReference type="Proteomes" id="UP000198379"/>
    </source>
</evidence>
<gene>
    <name evidence="1" type="ORF">SAMN06265376_103455</name>
</gene>
<reference evidence="1 2" key="1">
    <citation type="submission" date="2017-06" db="EMBL/GenBank/DDBJ databases">
        <authorList>
            <person name="Kim H.J."/>
            <person name="Triplett B.A."/>
        </authorList>
    </citation>
    <scope>NUCLEOTIDE SEQUENCE [LARGE SCALE GENOMIC DNA]</scope>
    <source>
        <strain evidence="1 2">DSM 25597</strain>
    </source>
</reference>
<dbReference type="SMART" id="SM00028">
    <property type="entry name" value="TPR"/>
    <property type="match status" value="2"/>
</dbReference>
<organism evidence="1 2">
    <name type="scientific">Dokdonia pacifica</name>
    <dbReference type="NCBI Taxonomy" id="1627892"/>
    <lineage>
        <taxon>Bacteria</taxon>
        <taxon>Pseudomonadati</taxon>
        <taxon>Bacteroidota</taxon>
        <taxon>Flavobacteriia</taxon>
        <taxon>Flavobacteriales</taxon>
        <taxon>Flavobacteriaceae</taxon>
        <taxon>Dokdonia</taxon>
    </lineage>
</organism>
<sequence length="258" mass="30067">MKDITIKIVKLFILASCQNNTVSDLDKKEALELNNQALEFMIRGELDEAEKLYKQAFEIDKTNLNIHYDLLGIYKQRKQVDKALEHVNKLSKEQKKAVYYYTAKAEIYALEGKMEKSKENYIKAYELSDVIEIKNEFDLNPLVGYAMIETYAGYKEKAVDRINEALKIEWLSEVNKDYLETFRNEFEFYQANGTLEFQRKTEMIICTKNIDSLEQFLKKHHINISGSSTPIGNNKLGEVRVNDKYRNGIEKLGITLCE</sequence>
<dbReference type="SUPFAM" id="SSF48452">
    <property type="entry name" value="TPR-like"/>
    <property type="match status" value="1"/>
</dbReference>
<name>A0A238ZSH3_9FLAO</name>
<dbReference type="Pfam" id="PF14559">
    <property type="entry name" value="TPR_19"/>
    <property type="match status" value="1"/>
</dbReference>
<protein>
    <submittedName>
        <fullName evidence="1">Tetratricopeptide repeat-containing protein</fullName>
    </submittedName>
</protein>
<dbReference type="Gene3D" id="1.25.40.10">
    <property type="entry name" value="Tetratricopeptide repeat domain"/>
    <property type="match status" value="1"/>
</dbReference>
<dbReference type="RefSeq" id="WP_089371759.1">
    <property type="nucleotide sequence ID" value="NZ_BMEP01000001.1"/>
</dbReference>